<accession>A0A9Q0YPK8</accession>
<dbReference type="AlphaFoldDB" id="A0A9Q0YPK8"/>
<organism evidence="1 2">
    <name type="scientific">Holothuria leucospilota</name>
    <name type="common">Black long sea cucumber</name>
    <name type="synonym">Mertensiothuria leucospilota</name>
    <dbReference type="NCBI Taxonomy" id="206669"/>
    <lineage>
        <taxon>Eukaryota</taxon>
        <taxon>Metazoa</taxon>
        <taxon>Echinodermata</taxon>
        <taxon>Eleutherozoa</taxon>
        <taxon>Echinozoa</taxon>
        <taxon>Holothuroidea</taxon>
        <taxon>Aspidochirotacea</taxon>
        <taxon>Aspidochirotida</taxon>
        <taxon>Holothuriidae</taxon>
        <taxon>Holothuria</taxon>
    </lineage>
</organism>
<sequence length="86" mass="9364">MVAAGCSPQLPSPFTLHHILSLTHLLVRSYSLSVQPGNFPIKCGVFNIVQVSLFRLNKIVNLVTLLSNSLFVTVELCTTVIPISKS</sequence>
<protein>
    <submittedName>
        <fullName evidence="1">Uncharacterized protein</fullName>
    </submittedName>
</protein>
<evidence type="ECO:0000313" key="2">
    <source>
        <dbReference type="Proteomes" id="UP001152320"/>
    </source>
</evidence>
<reference evidence="1" key="1">
    <citation type="submission" date="2021-10" db="EMBL/GenBank/DDBJ databases">
        <title>Tropical sea cucumber genome reveals ecological adaptation and Cuvierian tubules defense mechanism.</title>
        <authorList>
            <person name="Chen T."/>
        </authorList>
    </citation>
    <scope>NUCLEOTIDE SEQUENCE</scope>
    <source>
        <strain evidence="1">Nanhai2018</strain>
        <tissue evidence="1">Muscle</tissue>
    </source>
</reference>
<proteinExistence type="predicted"/>
<comment type="caution">
    <text evidence="1">The sequence shown here is derived from an EMBL/GenBank/DDBJ whole genome shotgun (WGS) entry which is preliminary data.</text>
</comment>
<dbReference type="Proteomes" id="UP001152320">
    <property type="component" value="Chromosome 17"/>
</dbReference>
<evidence type="ECO:0000313" key="1">
    <source>
        <dbReference type="EMBL" id="KAJ8026199.1"/>
    </source>
</evidence>
<dbReference type="EMBL" id="JAIZAY010000017">
    <property type="protein sequence ID" value="KAJ8026199.1"/>
    <property type="molecule type" value="Genomic_DNA"/>
</dbReference>
<name>A0A9Q0YPK8_HOLLE</name>
<gene>
    <name evidence="1" type="ORF">HOLleu_33980</name>
</gene>
<keyword evidence="2" id="KW-1185">Reference proteome</keyword>